<dbReference type="InterPro" id="IPR001789">
    <property type="entry name" value="Sig_transdc_resp-reg_receiver"/>
</dbReference>
<feature type="domain" description="Response regulatory" evidence="2">
    <location>
        <begin position="10"/>
        <end position="123"/>
    </location>
</feature>
<evidence type="ECO:0000259" key="2">
    <source>
        <dbReference type="PROSITE" id="PS50110"/>
    </source>
</evidence>
<organism evidence="3 4">
    <name type="scientific">Desulfosoma caldarium</name>
    <dbReference type="NCBI Taxonomy" id="610254"/>
    <lineage>
        <taxon>Bacteria</taxon>
        <taxon>Pseudomonadati</taxon>
        <taxon>Thermodesulfobacteriota</taxon>
        <taxon>Syntrophobacteria</taxon>
        <taxon>Syntrophobacterales</taxon>
        <taxon>Syntrophobacteraceae</taxon>
        <taxon>Desulfosoma</taxon>
    </lineage>
</organism>
<comment type="caution">
    <text evidence="3">The sequence shown here is derived from an EMBL/GenBank/DDBJ whole genome shotgun (WGS) entry which is preliminary data.</text>
</comment>
<dbReference type="Gene3D" id="3.40.50.2300">
    <property type="match status" value="1"/>
</dbReference>
<name>A0A3N1UNS2_9BACT</name>
<keyword evidence="4" id="KW-1185">Reference proteome</keyword>
<dbReference type="GO" id="GO:0000160">
    <property type="term" value="P:phosphorelay signal transduction system"/>
    <property type="evidence" value="ECO:0007669"/>
    <property type="project" value="InterPro"/>
</dbReference>
<dbReference type="SUPFAM" id="SSF52172">
    <property type="entry name" value="CheY-like"/>
    <property type="match status" value="1"/>
</dbReference>
<evidence type="ECO:0000256" key="1">
    <source>
        <dbReference type="PROSITE-ProRule" id="PRU00169"/>
    </source>
</evidence>
<comment type="caution">
    <text evidence="1">Lacks conserved residue(s) required for the propagation of feature annotation.</text>
</comment>
<dbReference type="Proteomes" id="UP000276223">
    <property type="component" value="Unassembled WGS sequence"/>
</dbReference>
<sequence>MQRNLSSSGRILLVESDAPFRRSLENGVKRAGYSFDSCSTCEQARRLAKTFRYDVGVVEYHLRDGNGARLVAELKTGQAILGAVLISFYDFEWISRDVVPVADEFLKKPFDLSDFERILKSLITTVRSPALLQGCSSSLDQAPAPILREGVL</sequence>
<dbReference type="OrthoDB" id="5517628at2"/>
<protein>
    <submittedName>
        <fullName evidence="3">Response regulator receiver domain-containing protein</fullName>
    </submittedName>
</protein>
<gene>
    <name evidence="3" type="ORF">EDC27_3057</name>
</gene>
<dbReference type="Pfam" id="PF00072">
    <property type="entry name" value="Response_reg"/>
    <property type="match status" value="1"/>
</dbReference>
<evidence type="ECO:0000313" key="4">
    <source>
        <dbReference type="Proteomes" id="UP000276223"/>
    </source>
</evidence>
<evidence type="ECO:0000313" key="3">
    <source>
        <dbReference type="EMBL" id="ROQ89521.1"/>
    </source>
</evidence>
<dbReference type="EMBL" id="RJVA01000017">
    <property type="protein sequence ID" value="ROQ89521.1"/>
    <property type="molecule type" value="Genomic_DNA"/>
</dbReference>
<accession>A0A3N1UNS2</accession>
<dbReference type="InterPro" id="IPR011006">
    <property type="entry name" value="CheY-like_superfamily"/>
</dbReference>
<dbReference type="AlphaFoldDB" id="A0A3N1UNS2"/>
<proteinExistence type="predicted"/>
<dbReference type="PROSITE" id="PS50110">
    <property type="entry name" value="RESPONSE_REGULATORY"/>
    <property type="match status" value="1"/>
</dbReference>
<dbReference type="RefSeq" id="WP_123291506.1">
    <property type="nucleotide sequence ID" value="NZ_RJVA01000017.1"/>
</dbReference>
<reference evidence="3 4" key="1">
    <citation type="submission" date="2018-11" db="EMBL/GenBank/DDBJ databases">
        <title>Genomic Encyclopedia of Type Strains, Phase IV (KMG-IV): sequencing the most valuable type-strain genomes for metagenomic binning, comparative biology and taxonomic classification.</title>
        <authorList>
            <person name="Goeker M."/>
        </authorList>
    </citation>
    <scope>NUCLEOTIDE SEQUENCE [LARGE SCALE GENOMIC DNA]</scope>
    <source>
        <strain evidence="3 4">DSM 22027</strain>
    </source>
</reference>